<accession>A0A853A725</accession>
<feature type="compositionally biased region" description="Gly residues" evidence="1">
    <location>
        <begin position="374"/>
        <end position="397"/>
    </location>
</feature>
<comment type="caution">
    <text evidence="2">The sequence shown here is derived from an EMBL/GenBank/DDBJ whole genome shotgun (WGS) entry which is preliminary data.</text>
</comment>
<dbReference type="Proteomes" id="UP000567795">
    <property type="component" value="Unassembled WGS sequence"/>
</dbReference>
<evidence type="ECO:0000256" key="1">
    <source>
        <dbReference type="SAM" id="MobiDB-lite"/>
    </source>
</evidence>
<reference evidence="2 3" key="1">
    <citation type="submission" date="2020-07" db="EMBL/GenBank/DDBJ databases">
        <title>Sequencing the genomes of 1000 actinobacteria strains.</title>
        <authorList>
            <person name="Klenk H.-P."/>
        </authorList>
    </citation>
    <scope>NUCLEOTIDE SEQUENCE [LARGE SCALE GENOMIC DNA]</scope>
    <source>
        <strain evidence="2 3">DSM 42178</strain>
    </source>
</reference>
<dbReference type="AlphaFoldDB" id="A0A853A725"/>
<evidence type="ECO:0000313" key="3">
    <source>
        <dbReference type="Proteomes" id="UP000567795"/>
    </source>
</evidence>
<name>A0A853A725_9ACTN</name>
<feature type="compositionally biased region" description="Polar residues" evidence="1">
    <location>
        <begin position="251"/>
        <end position="262"/>
    </location>
</feature>
<dbReference type="EMBL" id="JACBZD010000001">
    <property type="protein sequence ID" value="NYI06252.1"/>
    <property type="molecule type" value="Genomic_DNA"/>
</dbReference>
<dbReference type="RefSeq" id="WP_179814872.1">
    <property type="nucleotide sequence ID" value="NZ_JACBZD010000001.1"/>
</dbReference>
<keyword evidence="3" id="KW-1185">Reference proteome</keyword>
<proteinExistence type="predicted"/>
<evidence type="ECO:0008006" key="4">
    <source>
        <dbReference type="Google" id="ProtNLM"/>
    </source>
</evidence>
<gene>
    <name evidence="2" type="ORF">FHU37_003195</name>
</gene>
<feature type="region of interest" description="Disordered" evidence="1">
    <location>
        <begin position="229"/>
        <end position="464"/>
    </location>
</feature>
<organism evidence="2 3">
    <name type="scientific">Allostreptomyces psammosilenae</name>
    <dbReference type="NCBI Taxonomy" id="1892865"/>
    <lineage>
        <taxon>Bacteria</taxon>
        <taxon>Bacillati</taxon>
        <taxon>Actinomycetota</taxon>
        <taxon>Actinomycetes</taxon>
        <taxon>Kitasatosporales</taxon>
        <taxon>Streptomycetaceae</taxon>
        <taxon>Allostreptomyces</taxon>
    </lineage>
</organism>
<dbReference type="Gene3D" id="1.20.1260.20">
    <property type="entry name" value="PPE superfamily"/>
    <property type="match status" value="1"/>
</dbReference>
<protein>
    <recommendedName>
        <fullName evidence="4">WXG100 family type VII secretion target</fullName>
    </recommendedName>
</protein>
<feature type="compositionally biased region" description="Gly residues" evidence="1">
    <location>
        <begin position="410"/>
        <end position="436"/>
    </location>
</feature>
<feature type="compositionally biased region" description="Basic and acidic residues" evidence="1">
    <location>
        <begin position="452"/>
        <end position="464"/>
    </location>
</feature>
<evidence type="ECO:0000313" key="2">
    <source>
        <dbReference type="EMBL" id="NYI06252.1"/>
    </source>
</evidence>
<sequence length="487" mass="50149">MATDFSSMSLEQMRALIDPASSSTVAQASDVWANVASKLRELEAVLGVNGETVMADWEGDAAEGFGGDLSDLRQYLRDQAEYAERIRDALLTISSEIDTAKNSMPEDSGWFSDLKDMATDLAGGGALAFVPGLGQHLVDSLTPADDDGTVRQEMTGRVDAFLREDEERRNQAVAVLQRYTAGLATARSKMVWTRVDDGEEGVISPSDASAGASAGAAGLVGGVGAGFATANSQPSSYGRGVTSRTGPRGTSYVQGDATSPSGVQRVRGVDGPAPENGLSTNRPGGGSSLPASELNRADAPTLNRSPSNTNPGPAPAGGGGGNTNFRGPVGLGDLASNQGRNPGGSLRPRGTRMPGQREGRPLVSASDAQRDTGAGNGRTGGARPGGGIGAGAAGGRGSTSATNRRSGVIGVDGDGPAGRSGTFTQGGSGIGRGSRLGGADPRNAYRLPNQQRAEEEERERRERADYLVEDEETWRASRSITPRVIDE</sequence>
<dbReference type="InterPro" id="IPR038332">
    <property type="entry name" value="PPE_sf"/>
</dbReference>